<dbReference type="OrthoDB" id="9803941at2"/>
<dbReference type="Pfam" id="PF01402">
    <property type="entry name" value="RHH_1"/>
    <property type="match status" value="1"/>
</dbReference>
<dbReference type="InterPro" id="IPR010985">
    <property type="entry name" value="Ribbon_hlx_hlx"/>
</dbReference>
<protein>
    <submittedName>
        <fullName evidence="2">Ribbon-helix-helix protein, CopG family</fullName>
    </submittedName>
</protein>
<dbReference type="InterPro" id="IPR002145">
    <property type="entry name" value="CopG"/>
</dbReference>
<dbReference type="SUPFAM" id="SSF47598">
    <property type="entry name" value="Ribbon-helix-helix"/>
    <property type="match status" value="1"/>
</dbReference>
<evidence type="ECO:0000259" key="1">
    <source>
        <dbReference type="Pfam" id="PF01402"/>
    </source>
</evidence>
<sequence length="133" mass="15243">MPKPRINLRLATDIYAKLDKATQRPGATKSAIIEQALREYFDPEAKSEWEERILVRLDAFDIRQGEIERDVGFTLEALGQFVLYWLTRTDPLPEGEREAAHALGQRRFDFFIGQVAHRVCSESNVAQRLKSGP</sequence>
<dbReference type="Proteomes" id="UP000266385">
    <property type="component" value="Unassembled WGS sequence"/>
</dbReference>
<name>A0A399RSB9_9PROT</name>
<dbReference type="GO" id="GO:0006355">
    <property type="term" value="P:regulation of DNA-templated transcription"/>
    <property type="evidence" value="ECO:0007669"/>
    <property type="project" value="InterPro"/>
</dbReference>
<evidence type="ECO:0000313" key="2">
    <source>
        <dbReference type="EMBL" id="RIJ32762.1"/>
    </source>
</evidence>
<dbReference type="Gene3D" id="1.10.1220.10">
    <property type="entry name" value="Met repressor-like"/>
    <property type="match status" value="1"/>
</dbReference>
<feature type="domain" description="Ribbon-helix-helix protein CopG" evidence="1">
    <location>
        <begin position="5"/>
        <end position="40"/>
    </location>
</feature>
<comment type="caution">
    <text evidence="2">The sequence shown here is derived from an EMBL/GenBank/DDBJ whole genome shotgun (WGS) entry which is preliminary data.</text>
</comment>
<dbReference type="InterPro" id="IPR013321">
    <property type="entry name" value="Arc_rbn_hlx_hlx"/>
</dbReference>
<evidence type="ECO:0000313" key="3">
    <source>
        <dbReference type="Proteomes" id="UP000266385"/>
    </source>
</evidence>
<proteinExistence type="predicted"/>
<organism evidence="2 3">
    <name type="scientific">Henriciella mobilis</name>
    <dbReference type="NCBI Taxonomy" id="2305467"/>
    <lineage>
        <taxon>Bacteria</taxon>
        <taxon>Pseudomonadati</taxon>
        <taxon>Pseudomonadota</taxon>
        <taxon>Alphaproteobacteria</taxon>
        <taxon>Hyphomonadales</taxon>
        <taxon>Hyphomonadaceae</taxon>
        <taxon>Henriciella</taxon>
    </lineage>
</organism>
<gene>
    <name evidence="2" type="ORF">D1223_02640</name>
</gene>
<dbReference type="EMBL" id="QWFX01000005">
    <property type="protein sequence ID" value="RIJ32762.1"/>
    <property type="molecule type" value="Genomic_DNA"/>
</dbReference>
<dbReference type="CDD" id="cd21631">
    <property type="entry name" value="RHH_CopG_NikR-like"/>
    <property type="match status" value="1"/>
</dbReference>
<keyword evidence="3" id="KW-1185">Reference proteome</keyword>
<accession>A0A399RSB9</accession>
<dbReference type="AlphaFoldDB" id="A0A399RSB9"/>
<reference evidence="2 3" key="1">
    <citation type="submission" date="2018-08" db="EMBL/GenBank/DDBJ databases">
        <title>Henriciella mobilis sp. nov., isolated from seawater.</title>
        <authorList>
            <person name="Cheng H."/>
            <person name="Wu Y.-H."/>
            <person name="Xu X.-W."/>
            <person name="Guo L.-L."/>
        </authorList>
    </citation>
    <scope>NUCLEOTIDE SEQUENCE [LARGE SCALE GENOMIC DNA]</scope>
    <source>
        <strain evidence="2 3">JN25</strain>
    </source>
</reference>
<dbReference type="RefSeq" id="WP_119374842.1">
    <property type="nucleotide sequence ID" value="NZ_QWFX01000005.1"/>
</dbReference>